<dbReference type="Gene3D" id="1.10.287.130">
    <property type="match status" value="1"/>
</dbReference>
<dbReference type="PANTHER" id="PTHR43719:SF69">
    <property type="entry name" value="HISTIDINE KINASE G7"/>
    <property type="match status" value="1"/>
</dbReference>
<feature type="modified residue" description="4-aspartylphosphate" evidence="4">
    <location>
        <position position="1200"/>
    </location>
</feature>
<dbReference type="InterPro" id="IPR003594">
    <property type="entry name" value="HATPase_dom"/>
</dbReference>
<name>A0A2V5GZC7_ASPV1</name>
<evidence type="ECO:0000256" key="4">
    <source>
        <dbReference type="PROSITE-ProRule" id="PRU00169"/>
    </source>
</evidence>
<dbReference type="InterPro" id="IPR001789">
    <property type="entry name" value="Sig_transdc_resp-reg_receiver"/>
</dbReference>
<dbReference type="SUPFAM" id="SSF55874">
    <property type="entry name" value="ATPase domain of HSP90 chaperone/DNA topoisomerase II/histidine kinase"/>
    <property type="match status" value="1"/>
</dbReference>
<dbReference type="Gene3D" id="3.30.565.10">
    <property type="entry name" value="Histidine kinase-like ATPase, C-terminal domain"/>
    <property type="match status" value="1"/>
</dbReference>
<dbReference type="SMART" id="SM00388">
    <property type="entry name" value="HisKA"/>
    <property type="match status" value="1"/>
</dbReference>
<dbReference type="FunFam" id="1.10.287.130:FF:000023">
    <property type="entry name" value="Sensor histidine kinase/response regulator, putative"/>
    <property type="match status" value="1"/>
</dbReference>
<dbReference type="SUPFAM" id="SSF55781">
    <property type="entry name" value="GAF domain-like"/>
    <property type="match status" value="1"/>
</dbReference>
<feature type="region of interest" description="Disordered" evidence="5">
    <location>
        <begin position="398"/>
        <end position="431"/>
    </location>
</feature>
<feature type="domain" description="Histidine kinase" evidence="6">
    <location>
        <begin position="606"/>
        <end position="906"/>
    </location>
</feature>
<dbReference type="PROSITE" id="PS50110">
    <property type="entry name" value="RESPONSE_REGULATORY"/>
    <property type="match status" value="1"/>
</dbReference>
<dbReference type="InterPro" id="IPR050956">
    <property type="entry name" value="2C_system_His_kinase"/>
</dbReference>
<feature type="compositionally biased region" description="Low complexity" evidence="5">
    <location>
        <begin position="311"/>
        <end position="321"/>
    </location>
</feature>
<dbReference type="FunFam" id="3.30.450.40:FF:000083">
    <property type="entry name" value="Sensor histidine kinase/response regulator, putative (AFU_orthologue AFUA_4G00660)"/>
    <property type="match status" value="1"/>
</dbReference>
<dbReference type="Pfam" id="PF02518">
    <property type="entry name" value="HATPase_c"/>
    <property type="match status" value="1"/>
</dbReference>
<feature type="region of interest" description="Disordered" evidence="5">
    <location>
        <begin position="32"/>
        <end position="58"/>
    </location>
</feature>
<dbReference type="SUPFAM" id="SSF47384">
    <property type="entry name" value="Homodimeric domain of signal transducing histidine kinase"/>
    <property type="match status" value="1"/>
</dbReference>
<feature type="domain" description="Response regulatory" evidence="7">
    <location>
        <begin position="1149"/>
        <end position="1279"/>
    </location>
</feature>
<evidence type="ECO:0000259" key="6">
    <source>
        <dbReference type="PROSITE" id="PS50109"/>
    </source>
</evidence>
<dbReference type="InterPro" id="IPR003661">
    <property type="entry name" value="HisK_dim/P_dom"/>
</dbReference>
<sequence>MSESFESEAAVIHDPASMAQEREFYKYCQLPQRPGLLHRPPTTPSSEEAEEDLPQSSQDTTLTALAQLGALRLNARRCMISLFDRHTQYILAEATRTLSLQDDRVHKDGDALWLGSSAIQKCDGVCHYVCDYEQLNAGEEPPSNGGGPFALVIPDMTKDDRTKNRGYVVNAPLLRFYAGVPILSRRGIVIGAFAISDGQTRPGLDDLELRFMKDTAAAIMNHLEMVRSQQQNLRGANMIAGLGRFLEGGLSLPLGLRSKSTDNRELSDKQLHLRWNHATRPPGFSSPRDHRERRDSRESKEQRDSKEPSAPKEASSPSGSSFNATTQNMANGEKAYEGIRTADNASSKKSPLSKTLSSGTREILNRAAHALRESLDVEGVVFFDASVRSYGGLMQSGEARHSDLEISTTSGSGESGSDSEHSTVGHSSTETDESALCEVLSLSTDPEDASFPIGSFHESYLRSLLHHHPRGGIFNIDENGWVSSSEGSDGATGSTLTRDIVYRRREATQGGKNGLRSKRQKLTSRDECKALHKVFPQARSVILFPVWDSRRNRWFSGLFAWTTSPRAFSSRGELAYLYAFTNSIMAEIHRLDIELANKANRTLVSSISHELRSPLHGILGSTELLTDSSMTPPQVALVQTIENCGRSLLDIINNMLDFAKINQFTRKSRSGRLKAGPALARRQANSGRALTKKRPSEGIVNLITDVQLDSVLEEVMDTVFAGHCFATTTGFLAQGGPVLTDQDKDGDYLMGNTPQKPRTNEPLTVIYDVEPGMTWLFETQAGVWRRILMNIFGNALKYTRSGHIVVSLKSANAAGTKPKRIPFTDPFKHEVAGIVLSVKDTGQGIDKEYLKSNIFKPFSQEDPLSPGSGLGLSIVYQAVQTMGGKIDINSTRGMGTEVTVSVDLLRSPSPAPSSDREARTIHKAQQFSRGKSIGLLGFNGPERAKDEGLALLRTSLSSICQDHLGMQVGMVSWDSSDAPLYDVYLVQHSDFGRVDSTWASMAGKALTTGQEPKGRPPVVVVCPTPQEAQKMAATGYRSPSSAIYEFVSQPCGPTKIATAVMTCIQRREQQQTQSVTAKMDATLEEEPGTQPTKFTAAYHASTTDVQTKTSSGMDIALTTSTTMVSTTTSSKGDSVTKILAIETTKRAPAVLLVDDNEVNLKLLVAFMKKAKLSYFTATNGLEALEAFKANAGLIQIILMDISMPVMDGLESTRQIRLFEKAQQELSPTSMPTAKPAVIIALTGLGSATVRHEALTHGVDLFLSKPVRFQELIKHIGELVH</sequence>
<dbReference type="PROSITE" id="PS50109">
    <property type="entry name" value="HIS_KIN"/>
    <property type="match status" value="1"/>
</dbReference>
<dbReference type="CDD" id="cd00082">
    <property type="entry name" value="HisKA"/>
    <property type="match status" value="1"/>
</dbReference>
<dbReference type="STRING" id="1450538.A0A2V5GZC7"/>
<dbReference type="PANTHER" id="PTHR43719">
    <property type="entry name" value="TWO-COMPONENT HISTIDINE KINASE"/>
    <property type="match status" value="1"/>
</dbReference>
<evidence type="ECO:0000259" key="7">
    <source>
        <dbReference type="PROSITE" id="PS50110"/>
    </source>
</evidence>
<evidence type="ECO:0000313" key="8">
    <source>
        <dbReference type="EMBL" id="PYI16885.1"/>
    </source>
</evidence>
<dbReference type="InterPro" id="IPR004358">
    <property type="entry name" value="Sig_transdc_His_kin-like_C"/>
</dbReference>
<evidence type="ECO:0000256" key="2">
    <source>
        <dbReference type="ARBA" id="ARBA00022679"/>
    </source>
</evidence>
<protein>
    <submittedName>
        <fullName evidence="8">Putative sensor histidine kinase/response regulator</fullName>
    </submittedName>
</protein>
<dbReference type="InterPro" id="IPR029016">
    <property type="entry name" value="GAF-like_dom_sf"/>
</dbReference>
<accession>A0A2V5GZC7</accession>
<feature type="region of interest" description="Disordered" evidence="5">
    <location>
        <begin position="271"/>
        <end position="326"/>
    </location>
</feature>
<dbReference type="SMART" id="SM00065">
    <property type="entry name" value="GAF"/>
    <property type="match status" value="1"/>
</dbReference>
<keyword evidence="2" id="KW-0808">Transferase</keyword>
<keyword evidence="3 8" id="KW-0418">Kinase</keyword>
<dbReference type="Pfam" id="PF01590">
    <property type="entry name" value="GAF"/>
    <property type="match status" value="1"/>
</dbReference>
<keyword evidence="1 4" id="KW-0597">Phosphoprotein</keyword>
<dbReference type="EMBL" id="KZ825163">
    <property type="protein sequence ID" value="PYI16885.1"/>
    <property type="molecule type" value="Genomic_DNA"/>
</dbReference>
<dbReference type="Proteomes" id="UP000249829">
    <property type="component" value="Unassembled WGS sequence"/>
</dbReference>
<proteinExistence type="predicted"/>
<dbReference type="CDD" id="cd17546">
    <property type="entry name" value="REC_hyHK_CKI1_RcsC-like"/>
    <property type="match status" value="1"/>
</dbReference>
<gene>
    <name evidence="8" type="ORF">BO99DRAFT_365286</name>
</gene>
<keyword evidence="9" id="KW-1185">Reference proteome</keyword>
<organism evidence="8 9">
    <name type="scientific">Aspergillus violaceofuscus (strain CBS 115571)</name>
    <dbReference type="NCBI Taxonomy" id="1450538"/>
    <lineage>
        <taxon>Eukaryota</taxon>
        <taxon>Fungi</taxon>
        <taxon>Dikarya</taxon>
        <taxon>Ascomycota</taxon>
        <taxon>Pezizomycotina</taxon>
        <taxon>Eurotiomycetes</taxon>
        <taxon>Eurotiomycetidae</taxon>
        <taxon>Eurotiales</taxon>
        <taxon>Aspergillaceae</taxon>
        <taxon>Aspergillus</taxon>
    </lineage>
</organism>
<dbReference type="InterPro" id="IPR005467">
    <property type="entry name" value="His_kinase_dom"/>
</dbReference>
<dbReference type="SUPFAM" id="SSF52172">
    <property type="entry name" value="CheY-like"/>
    <property type="match status" value="1"/>
</dbReference>
<reference evidence="8 9" key="1">
    <citation type="submission" date="2018-02" db="EMBL/GenBank/DDBJ databases">
        <title>The genomes of Aspergillus section Nigri reveals drivers in fungal speciation.</title>
        <authorList>
            <consortium name="DOE Joint Genome Institute"/>
            <person name="Vesth T.C."/>
            <person name="Nybo J."/>
            <person name="Theobald S."/>
            <person name="Brandl J."/>
            <person name="Frisvad J.C."/>
            <person name="Nielsen K.F."/>
            <person name="Lyhne E.K."/>
            <person name="Kogle M.E."/>
            <person name="Kuo A."/>
            <person name="Riley R."/>
            <person name="Clum A."/>
            <person name="Nolan M."/>
            <person name="Lipzen A."/>
            <person name="Salamov A."/>
            <person name="Henrissat B."/>
            <person name="Wiebenga A."/>
            <person name="De vries R.P."/>
            <person name="Grigoriev I.V."/>
            <person name="Mortensen U.H."/>
            <person name="Andersen M.R."/>
            <person name="Baker S.E."/>
        </authorList>
    </citation>
    <scope>NUCLEOTIDE SEQUENCE [LARGE SCALE GENOMIC DNA]</scope>
    <source>
        <strain evidence="8 9">CBS 115571</strain>
    </source>
</reference>
<dbReference type="Pfam" id="PF00512">
    <property type="entry name" value="HisKA"/>
    <property type="match status" value="1"/>
</dbReference>
<feature type="compositionally biased region" description="Low complexity" evidence="5">
    <location>
        <begin position="405"/>
        <end position="416"/>
    </location>
</feature>
<dbReference type="GO" id="GO:0000155">
    <property type="term" value="F:phosphorelay sensor kinase activity"/>
    <property type="evidence" value="ECO:0007669"/>
    <property type="project" value="InterPro"/>
</dbReference>
<dbReference type="SMART" id="SM00387">
    <property type="entry name" value="HATPase_c"/>
    <property type="match status" value="1"/>
</dbReference>
<dbReference type="Gene3D" id="3.40.50.2300">
    <property type="match status" value="1"/>
</dbReference>
<dbReference type="InterPro" id="IPR011006">
    <property type="entry name" value="CheY-like_superfamily"/>
</dbReference>
<evidence type="ECO:0000313" key="9">
    <source>
        <dbReference type="Proteomes" id="UP000249829"/>
    </source>
</evidence>
<dbReference type="OMA" id="FDRHTQY"/>
<dbReference type="Gene3D" id="3.30.450.40">
    <property type="match status" value="1"/>
</dbReference>
<feature type="compositionally biased region" description="Basic and acidic residues" evidence="5">
    <location>
        <begin position="287"/>
        <end position="310"/>
    </location>
</feature>
<dbReference type="AlphaFoldDB" id="A0A2V5GZC7"/>
<dbReference type="InterPro" id="IPR036097">
    <property type="entry name" value="HisK_dim/P_sf"/>
</dbReference>
<evidence type="ECO:0000256" key="3">
    <source>
        <dbReference type="ARBA" id="ARBA00022777"/>
    </source>
</evidence>
<evidence type="ECO:0000256" key="5">
    <source>
        <dbReference type="SAM" id="MobiDB-lite"/>
    </source>
</evidence>
<dbReference type="InterPro" id="IPR003018">
    <property type="entry name" value="GAF"/>
</dbReference>
<dbReference type="PRINTS" id="PR00344">
    <property type="entry name" value="BCTRLSENSOR"/>
</dbReference>
<evidence type="ECO:0000256" key="1">
    <source>
        <dbReference type="ARBA" id="ARBA00022553"/>
    </source>
</evidence>
<dbReference type="InterPro" id="IPR036890">
    <property type="entry name" value="HATPase_C_sf"/>
</dbReference>
<dbReference type="Pfam" id="PF00072">
    <property type="entry name" value="Response_reg"/>
    <property type="match status" value="1"/>
</dbReference>
<dbReference type="SMART" id="SM00448">
    <property type="entry name" value="REC"/>
    <property type="match status" value="1"/>
</dbReference>